<comment type="caution">
    <text evidence="1">The sequence shown here is derived from an EMBL/GenBank/DDBJ whole genome shotgun (WGS) entry which is preliminary data.</text>
</comment>
<proteinExistence type="predicted"/>
<dbReference type="Proteomes" id="UP000756346">
    <property type="component" value="Unassembled WGS sequence"/>
</dbReference>
<evidence type="ECO:0000313" key="2">
    <source>
        <dbReference type="Proteomes" id="UP000756346"/>
    </source>
</evidence>
<accession>A0A9P8Y7B2</accession>
<dbReference type="GeneID" id="70190525"/>
<dbReference type="AlphaFoldDB" id="A0A9P8Y7B2"/>
<name>A0A9P8Y7B2_9PEZI</name>
<reference evidence="1" key="1">
    <citation type="journal article" date="2021" name="Nat. Commun.">
        <title>Genetic determinants of endophytism in the Arabidopsis root mycobiome.</title>
        <authorList>
            <person name="Mesny F."/>
            <person name="Miyauchi S."/>
            <person name="Thiergart T."/>
            <person name="Pickel B."/>
            <person name="Atanasova L."/>
            <person name="Karlsson M."/>
            <person name="Huettel B."/>
            <person name="Barry K.W."/>
            <person name="Haridas S."/>
            <person name="Chen C."/>
            <person name="Bauer D."/>
            <person name="Andreopoulos W."/>
            <person name="Pangilinan J."/>
            <person name="LaButti K."/>
            <person name="Riley R."/>
            <person name="Lipzen A."/>
            <person name="Clum A."/>
            <person name="Drula E."/>
            <person name="Henrissat B."/>
            <person name="Kohler A."/>
            <person name="Grigoriev I.V."/>
            <person name="Martin F.M."/>
            <person name="Hacquard S."/>
        </authorList>
    </citation>
    <scope>NUCLEOTIDE SEQUENCE</scope>
    <source>
        <strain evidence="1">MPI-CAGE-CH-0230</strain>
    </source>
</reference>
<dbReference type="RefSeq" id="XP_046012723.1">
    <property type="nucleotide sequence ID" value="XM_046160979.1"/>
</dbReference>
<protein>
    <submittedName>
        <fullName evidence="1">Uncharacterized protein</fullName>
    </submittedName>
</protein>
<organism evidence="1 2">
    <name type="scientific">Microdochium trichocladiopsis</name>
    <dbReference type="NCBI Taxonomy" id="1682393"/>
    <lineage>
        <taxon>Eukaryota</taxon>
        <taxon>Fungi</taxon>
        <taxon>Dikarya</taxon>
        <taxon>Ascomycota</taxon>
        <taxon>Pezizomycotina</taxon>
        <taxon>Sordariomycetes</taxon>
        <taxon>Xylariomycetidae</taxon>
        <taxon>Xylariales</taxon>
        <taxon>Microdochiaceae</taxon>
        <taxon>Microdochium</taxon>
    </lineage>
</organism>
<keyword evidence="2" id="KW-1185">Reference proteome</keyword>
<dbReference type="EMBL" id="JAGTJQ010000005">
    <property type="protein sequence ID" value="KAH7031043.1"/>
    <property type="molecule type" value="Genomic_DNA"/>
</dbReference>
<sequence>MEGTTCFLQDLVYSTNDVQIGDDIKSRIPISAKDQHKEVVVTSDDLSFLTVEEIELLDKQGRRSPRDVSQWAVRNDNLIFIWAKHREYSSLVPALAWNLEKCIAIEWITERLDTALGDPDPPLTNEDTKRTFISQSTSEVLLRKAQKIHRAWRNVCGEDHYQTRAWEYILSEEHEAQVFEPLEVSNFWSRCDADWVEFMLPDLWRAARHLRPGIGVQEAMERLKRDCIKKQMESLSTAV</sequence>
<evidence type="ECO:0000313" key="1">
    <source>
        <dbReference type="EMBL" id="KAH7031043.1"/>
    </source>
</evidence>
<gene>
    <name evidence="1" type="ORF">B0I36DRAFT_383912</name>
</gene>